<feature type="active site" evidence="5 6">
    <location>
        <position position="80"/>
    </location>
</feature>
<reference evidence="9 10" key="1">
    <citation type="journal article" date="2023" name="BMC Biol.">
        <title>The compact genome of the sponge Oopsacas minuta (Hexactinellida) is lacking key metazoan core genes.</title>
        <authorList>
            <person name="Santini S."/>
            <person name="Schenkelaars Q."/>
            <person name="Jourda C."/>
            <person name="Duchesne M."/>
            <person name="Belahbib H."/>
            <person name="Rocher C."/>
            <person name="Selva M."/>
            <person name="Riesgo A."/>
            <person name="Vervoort M."/>
            <person name="Leys S.P."/>
            <person name="Kodjabachian L."/>
            <person name="Le Bivic A."/>
            <person name="Borchiellini C."/>
            <person name="Claverie J.M."/>
            <person name="Renard E."/>
        </authorList>
    </citation>
    <scope>NUCLEOTIDE SEQUENCE [LARGE SCALE GENOMIC DNA]</scope>
    <source>
        <strain evidence="9">SPO-2</strain>
    </source>
</reference>
<dbReference type="InterPro" id="IPR022684">
    <property type="entry name" value="Calpain_cysteine_protease"/>
</dbReference>
<dbReference type="InterPro" id="IPR001300">
    <property type="entry name" value="Peptidase_C2_calpain_cat"/>
</dbReference>
<evidence type="ECO:0000256" key="1">
    <source>
        <dbReference type="ARBA" id="ARBA00007623"/>
    </source>
</evidence>
<dbReference type="AlphaFoldDB" id="A0AAV7KSF9"/>
<dbReference type="Pfam" id="PF01067">
    <property type="entry name" value="Calpain_III"/>
    <property type="match status" value="1"/>
</dbReference>
<dbReference type="InterPro" id="IPR036213">
    <property type="entry name" value="Calpain_III_sf"/>
</dbReference>
<organism evidence="9 10">
    <name type="scientific">Oopsacas minuta</name>
    <dbReference type="NCBI Taxonomy" id="111878"/>
    <lineage>
        <taxon>Eukaryota</taxon>
        <taxon>Metazoa</taxon>
        <taxon>Porifera</taxon>
        <taxon>Hexactinellida</taxon>
        <taxon>Hexasterophora</taxon>
        <taxon>Lyssacinosida</taxon>
        <taxon>Leucopsacidae</taxon>
        <taxon>Oopsacas</taxon>
    </lineage>
</organism>
<dbReference type="Proteomes" id="UP001165289">
    <property type="component" value="Unassembled WGS sequence"/>
</dbReference>
<dbReference type="PRINTS" id="PR00704">
    <property type="entry name" value="CALPAIN"/>
</dbReference>
<proteinExistence type="inferred from homology"/>
<sequence>MTFTRFGGQDYNALKKQTRQTNTLFEDPTFGAVESSLYPCASNEKRDVVWKRPGEITDNPRLFVDGTDSDDVIQGCLGNCWFAAALATLAKNKKLLDLVIPNIKHQEWVHSTEATVDGESKIQVTPRYGGIFKFRFWRMGGWIEVIVDDRLPVVDGKLIYIHSREENEFWSALVEKAYAKLNSCYESLRTGSPGEALVDFTGGINETIKLPDSISPKELDIIFQKLIDVQKNHALIVASIHDPDGEQKTLPQGLVTGHTYSLTNIHDMRLNRGLFAIFKRERMAMIRLRNPWGELEWTGPWSDGSEEWTKIPETEKNDMGLVFTDDGEFWMEMTDFVQFFSSIDICEVFNTNIFNFSKTWVEFSTAGQWNQRSAGGGMAHDSFVTNPQYLISIKHNKGREGNVDFVCHLTQQPWLTKEPDDIASPARAPGESVEASEGTQLIVQGPAQKISHYPIGITLIRAEHNREYRMHKKREPIETTVYFNSRDTFTKVTLHEGKYIMIPNTSEPGQTGDYFLRSFSDRKIVITELVRHHPIGIWYKCISQPQFTVLVDLEKAEGLLKQDQIGGADPYCILTLGKQKSRSHFINDTVDPQWNSQFIFYTANRGDNLRIRVWNKNVLKDDFMGQIIIALPGPQDADGRRYCRELVMKDGSHPQNMGTLSFVVRVYNDVREL</sequence>
<gene>
    <name evidence="9" type="ORF">LOD99_9679</name>
</gene>
<dbReference type="SMART" id="SM00230">
    <property type="entry name" value="CysPc"/>
    <property type="match status" value="1"/>
</dbReference>
<dbReference type="Pfam" id="PF00168">
    <property type="entry name" value="C2"/>
    <property type="match status" value="1"/>
</dbReference>
<evidence type="ECO:0000313" key="10">
    <source>
        <dbReference type="Proteomes" id="UP001165289"/>
    </source>
</evidence>
<dbReference type="InterPro" id="IPR000169">
    <property type="entry name" value="Pept_cys_AS"/>
</dbReference>
<keyword evidence="4 6" id="KW-0788">Thiol protease</keyword>
<keyword evidence="10" id="KW-1185">Reference proteome</keyword>
<keyword evidence="2 6" id="KW-0645">Protease</keyword>
<feature type="domain" description="C2" evidence="7">
    <location>
        <begin position="529"/>
        <end position="646"/>
    </location>
</feature>
<dbReference type="PROSITE" id="PS00139">
    <property type="entry name" value="THIOL_PROTEASE_CYS"/>
    <property type="match status" value="1"/>
</dbReference>
<dbReference type="InterPro" id="IPR035892">
    <property type="entry name" value="C2_domain_sf"/>
</dbReference>
<dbReference type="FunFam" id="3.90.70.10:FF:000114">
    <property type="entry name" value="Calpain a"/>
    <property type="match status" value="1"/>
</dbReference>
<evidence type="ECO:0000256" key="2">
    <source>
        <dbReference type="ARBA" id="ARBA00022670"/>
    </source>
</evidence>
<evidence type="ECO:0000313" key="9">
    <source>
        <dbReference type="EMBL" id="KAI6661909.1"/>
    </source>
</evidence>
<dbReference type="SMART" id="SM00239">
    <property type="entry name" value="C2"/>
    <property type="match status" value="1"/>
</dbReference>
<dbReference type="CDD" id="cd00044">
    <property type="entry name" value="CysPc"/>
    <property type="match status" value="1"/>
</dbReference>
<evidence type="ECO:0000256" key="6">
    <source>
        <dbReference type="PROSITE-ProRule" id="PRU00239"/>
    </source>
</evidence>
<evidence type="ECO:0000256" key="3">
    <source>
        <dbReference type="ARBA" id="ARBA00022801"/>
    </source>
</evidence>
<dbReference type="Gene3D" id="2.60.40.150">
    <property type="entry name" value="C2 domain"/>
    <property type="match status" value="1"/>
</dbReference>
<dbReference type="GO" id="GO:0004198">
    <property type="term" value="F:calcium-dependent cysteine-type endopeptidase activity"/>
    <property type="evidence" value="ECO:0007669"/>
    <property type="project" value="InterPro"/>
</dbReference>
<dbReference type="PROSITE" id="PS50004">
    <property type="entry name" value="C2"/>
    <property type="match status" value="1"/>
</dbReference>
<evidence type="ECO:0000259" key="7">
    <source>
        <dbReference type="PROSITE" id="PS50004"/>
    </source>
</evidence>
<dbReference type="PROSITE" id="PS50203">
    <property type="entry name" value="CALPAIN_CAT"/>
    <property type="match status" value="1"/>
</dbReference>
<dbReference type="EMBL" id="JAKMXF010000003">
    <property type="protein sequence ID" value="KAI6661909.1"/>
    <property type="molecule type" value="Genomic_DNA"/>
</dbReference>
<feature type="active site" evidence="5 6">
    <location>
        <position position="258"/>
    </location>
</feature>
<dbReference type="Gene3D" id="3.90.70.10">
    <property type="entry name" value="Cysteine proteinases"/>
    <property type="match status" value="1"/>
</dbReference>
<protein>
    <submittedName>
        <fullName evidence="9">Calpain-5</fullName>
    </submittedName>
</protein>
<dbReference type="GO" id="GO:0006508">
    <property type="term" value="P:proteolysis"/>
    <property type="evidence" value="ECO:0007669"/>
    <property type="project" value="UniProtKB-KW"/>
</dbReference>
<dbReference type="Gene3D" id="2.60.120.380">
    <property type="match status" value="1"/>
</dbReference>
<dbReference type="Pfam" id="PF00648">
    <property type="entry name" value="Peptidase_C2"/>
    <property type="match status" value="1"/>
</dbReference>
<comment type="similarity">
    <text evidence="1">Belongs to the peptidase C2 family.</text>
</comment>
<dbReference type="GO" id="GO:0005737">
    <property type="term" value="C:cytoplasm"/>
    <property type="evidence" value="ECO:0007669"/>
    <property type="project" value="TreeGrafter"/>
</dbReference>
<dbReference type="SUPFAM" id="SSF54001">
    <property type="entry name" value="Cysteine proteinases"/>
    <property type="match status" value="1"/>
</dbReference>
<evidence type="ECO:0000256" key="5">
    <source>
        <dbReference type="PIRSR" id="PIRSR622684-1"/>
    </source>
</evidence>
<comment type="caution">
    <text evidence="9">The sequence shown here is derived from an EMBL/GenBank/DDBJ whole genome shotgun (WGS) entry which is preliminary data.</text>
</comment>
<dbReference type="InterPro" id="IPR022683">
    <property type="entry name" value="Calpain_III"/>
</dbReference>
<dbReference type="SMART" id="SM00720">
    <property type="entry name" value="calpain_III"/>
    <property type="match status" value="1"/>
</dbReference>
<name>A0AAV7KSF9_9METZ</name>
<dbReference type="InterPro" id="IPR022682">
    <property type="entry name" value="Calpain_domain_III"/>
</dbReference>
<dbReference type="PANTHER" id="PTHR10183">
    <property type="entry name" value="CALPAIN"/>
    <property type="match status" value="1"/>
</dbReference>
<evidence type="ECO:0000256" key="4">
    <source>
        <dbReference type="ARBA" id="ARBA00022807"/>
    </source>
</evidence>
<dbReference type="PANTHER" id="PTHR10183:SF379">
    <property type="entry name" value="CALPAIN-5"/>
    <property type="match status" value="1"/>
</dbReference>
<feature type="active site" evidence="5 6">
    <location>
        <position position="290"/>
    </location>
</feature>
<accession>A0AAV7KSF9</accession>
<keyword evidence="3 6" id="KW-0378">Hydrolase</keyword>
<dbReference type="SUPFAM" id="SSF49562">
    <property type="entry name" value="C2 domain (Calcium/lipid-binding domain, CaLB)"/>
    <property type="match status" value="1"/>
</dbReference>
<dbReference type="InterPro" id="IPR038765">
    <property type="entry name" value="Papain-like_cys_pep_sf"/>
</dbReference>
<dbReference type="InterPro" id="IPR000008">
    <property type="entry name" value="C2_dom"/>
</dbReference>
<feature type="domain" description="Calpain catalytic" evidence="8">
    <location>
        <begin position="24"/>
        <end position="349"/>
    </location>
</feature>
<dbReference type="SUPFAM" id="SSF49758">
    <property type="entry name" value="Calpain large subunit, middle domain (domain III)"/>
    <property type="match status" value="1"/>
</dbReference>
<evidence type="ECO:0000259" key="8">
    <source>
        <dbReference type="PROSITE" id="PS50203"/>
    </source>
</evidence>